<comment type="pathway">
    <text evidence="3">Aromatic compound metabolism; melatonin biosynthesis; melatonin from serotonin: step 1/2.</text>
</comment>
<organism evidence="14 15">
    <name type="scientific">Lutzomyia longipalpis</name>
    <name type="common">Sand fly</name>
    <dbReference type="NCBI Taxonomy" id="7200"/>
    <lineage>
        <taxon>Eukaryota</taxon>
        <taxon>Metazoa</taxon>
        <taxon>Ecdysozoa</taxon>
        <taxon>Arthropoda</taxon>
        <taxon>Hexapoda</taxon>
        <taxon>Insecta</taxon>
        <taxon>Pterygota</taxon>
        <taxon>Neoptera</taxon>
        <taxon>Endopterygota</taxon>
        <taxon>Diptera</taxon>
        <taxon>Nematocera</taxon>
        <taxon>Psychodoidea</taxon>
        <taxon>Psychodidae</taxon>
        <taxon>Lutzomyia</taxon>
        <taxon>Lutzomyia</taxon>
    </lineage>
</organism>
<protein>
    <recommendedName>
        <fullName evidence="5">aralkylamine N-acetyltransferase</fullName>
        <ecNumber evidence="5">2.3.1.87</ecNumber>
    </recommendedName>
</protein>
<dbReference type="InterPro" id="IPR016181">
    <property type="entry name" value="Acyl_CoA_acyltransferase"/>
</dbReference>
<dbReference type="AlphaFoldDB" id="A0A1B0CUI7"/>
<dbReference type="Gene3D" id="3.40.630.30">
    <property type="match status" value="1"/>
</dbReference>
<comment type="catalytic activity">
    <reaction evidence="8">
        <text>serotonin + (5Z,8Z,11Z,14Z)-eicosatetraenoyl-CoA = N-[(5Z,8Z,11Z,14Z)-eicosatetraenoyl]-serotonin + CoA + H(+)</text>
        <dbReference type="Rhea" id="RHEA:51396"/>
        <dbReference type="ChEBI" id="CHEBI:15378"/>
        <dbReference type="ChEBI" id="CHEBI:57287"/>
        <dbReference type="ChEBI" id="CHEBI:57368"/>
        <dbReference type="ChEBI" id="CHEBI:132255"/>
        <dbReference type="ChEBI" id="CHEBI:350546"/>
    </reaction>
    <physiologicalReaction direction="left-to-right" evidence="8">
        <dbReference type="Rhea" id="RHEA:51397"/>
    </physiologicalReaction>
</comment>
<comment type="catalytic activity">
    <reaction evidence="6">
        <text>dopamine + (9Z)-octadecenoyl-CoA = N-(9Z-octadecanoyl)-dopamine + CoA + H(+)</text>
        <dbReference type="Rhea" id="RHEA:51380"/>
        <dbReference type="ChEBI" id="CHEBI:15378"/>
        <dbReference type="ChEBI" id="CHEBI:31883"/>
        <dbReference type="ChEBI" id="CHEBI:57287"/>
        <dbReference type="ChEBI" id="CHEBI:57387"/>
        <dbReference type="ChEBI" id="CHEBI:59905"/>
    </reaction>
    <physiologicalReaction direction="left-to-right" evidence="6">
        <dbReference type="Rhea" id="RHEA:51381"/>
    </physiologicalReaction>
</comment>
<evidence type="ECO:0000256" key="7">
    <source>
        <dbReference type="ARBA" id="ARBA00050849"/>
    </source>
</evidence>
<comment type="catalytic activity">
    <reaction evidence="12">
        <text>dopamine + hexadecanoyl-CoA = N-hexadecanoyl-dopamine + CoA + H(+)</text>
        <dbReference type="Rhea" id="RHEA:51376"/>
        <dbReference type="ChEBI" id="CHEBI:15378"/>
        <dbReference type="ChEBI" id="CHEBI:57287"/>
        <dbReference type="ChEBI" id="CHEBI:57379"/>
        <dbReference type="ChEBI" id="CHEBI:59905"/>
        <dbReference type="ChEBI" id="CHEBI:134058"/>
    </reaction>
    <physiologicalReaction direction="left-to-right" evidence="12">
        <dbReference type="Rhea" id="RHEA:51377"/>
    </physiologicalReaction>
</comment>
<evidence type="ECO:0000256" key="4">
    <source>
        <dbReference type="ARBA" id="ARBA00038182"/>
    </source>
</evidence>
<evidence type="ECO:0000256" key="8">
    <source>
        <dbReference type="ARBA" id="ARBA00051284"/>
    </source>
</evidence>
<comment type="similarity">
    <text evidence="4">Belongs to the acetyltransferase family. AANAT subfamily.</text>
</comment>
<dbReference type="GeneID" id="129789764"/>
<evidence type="ECO:0000256" key="10">
    <source>
        <dbReference type="ARBA" id="ARBA00051823"/>
    </source>
</evidence>
<keyword evidence="2" id="KW-0012">Acyltransferase</keyword>
<evidence type="ECO:0000256" key="5">
    <source>
        <dbReference type="ARBA" id="ARBA00039114"/>
    </source>
</evidence>
<dbReference type="RefSeq" id="XP_055682788.1">
    <property type="nucleotide sequence ID" value="XM_055826813.1"/>
</dbReference>
<dbReference type="Proteomes" id="UP000092461">
    <property type="component" value="Unassembled WGS sequence"/>
</dbReference>
<comment type="catalytic activity">
    <reaction evidence="9">
        <text>dopamine + acetyl-CoA = N-acetyldopamine + CoA + H(+)</text>
        <dbReference type="Rhea" id="RHEA:51388"/>
        <dbReference type="ChEBI" id="CHEBI:15378"/>
        <dbReference type="ChEBI" id="CHEBI:57287"/>
        <dbReference type="ChEBI" id="CHEBI:57288"/>
        <dbReference type="ChEBI" id="CHEBI:59905"/>
        <dbReference type="ChEBI" id="CHEBI:125678"/>
    </reaction>
    <physiologicalReaction direction="left-to-right" evidence="9">
        <dbReference type="Rhea" id="RHEA:51389"/>
    </physiologicalReaction>
</comment>
<keyword evidence="15" id="KW-1185">Reference proteome</keyword>
<evidence type="ECO:0000256" key="6">
    <source>
        <dbReference type="ARBA" id="ARBA00050189"/>
    </source>
</evidence>
<proteinExistence type="inferred from homology"/>
<evidence type="ECO:0000256" key="13">
    <source>
        <dbReference type="ARBA" id="ARBA00052491"/>
    </source>
</evidence>
<evidence type="ECO:0000256" key="2">
    <source>
        <dbReference type="ARBA" id="ARBA00023315"/>
    </source>
</evidence>
<dbReference type="KEGG" id="lll:129789764"/>
<evidence type="ECO:0000313" key="14">
    <source>
        <dbReference type="EnsemblMetazoa" id="LLOJ008622-PA"/>
    </source>
</evidence>
<dbReference type="EC" id="2.3.1.87" evidence="5"/>
<comment type="catalytic activity">
    <reaction evidence="11">
        <text>serotonin + hexadecanoyl-CoA = N-hexadecanoyl-serotonin + CoA + H(+)</text>
        <dbReference type="Rhea" id="RHEA:51384"/>
        <dbReference type="ChEBI" id="CHEBI:15378"/>
        <dbReference type="ChEBI" id="CHEBI:57287"/>
        <dbReference type="ChEBI" id="CHEBI:57379"/>
        <dbReference type="ChEBI" id="CHEBI:134059"/>
        <dbReference type="ChEBI" id="CHEBI:350546"/>
    </reaction>
    <physiologicalReaction direction="left-to-right" evidence="11">
        <dbReference type="Rhea" id="RHEA:51385"/>
    </physiologicalReaction>
</comment>
<keyword evidence="1" id="KW-0808">Transferase</keyword>
<dbReference type="FunFam" id="3.40.630.30:FF:000046">
    <property type="entry name" value="Dopamine N-acetyltransferase"/>
    <property type="match status" value="1"/>
</dbReference>
<dbReference type="SUPFAM" id="SSF55729">
    <property type="entry name" value="Acyl-CoA N-acyltransferases (Nat)"/>
    <property type="match status" value="1"/>
</dbReference>
<dbReference type="GO" id="GO:0004059">
    <property type="term" value="F:aralkylamine N-acetyltransferase activity"/>
    <property type="evidence" value="ECO:0007669"/>
    <property type="project" value="UniProtKB-EC"/>
</dbReference>
<dbReference type="OrthoDB" id="41532at2759"/>
<dbReference type="VEuPathDB" id="VectorBase:LLOJ008622"/>
<dbReference type="VEuPathDB" id="VectorBase:LLONM1_009856"/>
<dbReference type="EnsemblMetazoa" id="LLOJ008622-RA">
    <property type="protein sequence ID" value="LLOJ008622-PA"/>
    <property type="gene ID" value="LLOJ008622"/>
</dbReference>
<evidence type="ECO:0000256" key="1">
    <source>
        <dbReference type="ARBA" id="ARBA00022679"/>
    </source>
</evidence>
<accession>A0A1B0CUI7</accession>
<dbReference type="PANTHER" id="PTHR20905">
    <property type="entry name" value="N-ACETYLTRANSFERASE-RELATED"/>
    <property type="match status" value="1"/>
</dbReference>
<comment type="catalytic activity">
    <reaction evidence="10">
        <text>serotonin + (9Z)-octadecenoyl-CoA = N-(9Z-octadecenoyl)-serotonin + CoA + H(+)</text>
        <dbReference type="Rhea" id="RHEA:51392"/>
        <dbReference type="ChEBI" id="CHEBI:15378"/>
        <dbReference type="ChEBI" id="CHEBI:57287"/>
        <dbReference type="ChEBI" id="CHEBI:57387"/>
        <dbReference type="ChEBI" id="CHEBI:134064"/>
        <dbReference type="ChEBI" id="CHEBI:350546"/>
    </reaction>
    <physiologicalReaction direction="left-to-right" evidence="10">
        <dbReference type="Rhea" id="RHEA:51393"/>
    </physiologicalReaction>
</comment>
<evidence type="ECO:0000256" key="9">
    <source>
        <dbReference type="ARBA" id="ARBA00051711"/>
    </source>
</evidence>
<dbReference type="PANTHER" id="PTHR20905:SF1">
    <property type="entry name" value="AT07410P-RELATED"/>
    <property type="match status" value="1"/>
</dbReference>
<sequence>MAEVAEISYELIKAGEEKEIVEFIRNYFLKDEPLNNSLDLGECKELEIFSTESLCENVSFKAVRNGEILGVMINGIVHKHSEAPHTDFSGHEKFQKIITLSENLEHQCGIFERFPEIERYVDGRIMSVSSQARGLGIAGRLVEETLSHMGKENLPLIYIQCSSFYSARVLEKLNFEEILSLRYEDYRLEGKPVFTPEKPHENIKIFIKRI</sequence>
<dbReference type="EMBL" id="AJWK01029232">
    <property type="status" value="NOT_ANNOTATED_CDS"/>
    <property type="molecule type" value="Genomic_DNA"/>
</dbReference>
<evidence type="ECO:0000313" key="15">
    <source>
        <dbReference type="Proteomes" id="UP000092461"/>
    </source>
</evidence>
<evidence type="ECO:0000256" key="3">
    <source>
        <dbReference type="ARBA" id="ARBA00037926"/>
    </source>
</evidence>
<evidence type="ECO:0000256" key="11">
    <source>
        <dbReference type="ARBA" id="ARBA00052178"/>
    </source>
</evidence>
<comment type="catalytic activity">
    <reaction evidence="13">
        <text>serotonin + acetyl-CoA = N-acetylserotonin + CoA + H(+)</text>
        <dbReference type="Rhea" id="RHEA:25217"/>
        <dbReference type="ChEBI" id="CHEBI:15378"/>
        <dbReference type="ChEBI" id="CHEBI:17697"/>
        <dbReference type="ChEBI" id="CHEBI:57287"/>
        <dbReference type="ChEBI" id="CHEBI:57288"/>
        <dbReference type="ChEBI" id="CHEBI:350546"/>
        <dbReference type="EC" id="2.3.1.87"/>
    </reaction>
    <physiologicalReaction direction="left-to-right" evidence="13">
        <dbReference type="Rhea" id="RHEA:25218"/>
    </physiologicalReaction>
</comment>
<reference evidence="14" key="1">
    <citation type="submission" date="2020-05" db="UniProtKB">
        <authorList>
            <consortium name="EnsemblMetazoa"/>
        </authorList>
    </citation>
    <scope>IDENTIFICATION</scope>
    <source>
        <strain evidence="14">Jacobina</strain>
    </source>
</reference>
<name>A0A1B0CUI7_LUTLO</name>
<evidence type="ECO:0000256" key="12">
    <source>
        <dbReference type="ARBA" id="ARBA00052335"/>
    </source>
</evidence>
<comment type="catalytic activity">
    <reaction evidence="7">
        <text>serotonin + octadecanoyl-CoA = N-octadecanoyl-serotonin + CoA + H(+)</text>
        <dbReference type="Rhea" id="RHEA:51400"/>
        <dbReference type="ChEBI" id="CHEBI:15378"/>
        <dbReference type="ChEBI" id="CHEBI:57287"/>
        <dbReference type="ChEBI" id="CHEBI:57394"/>
        <dbReference type="ChEBI" id="CHEBI:134065"/>
        <dbReference type="ChEBI" id="CHEBI:350546"/>
    </reaction>
    <physiologicalReaction direction="left-to-right" evidence="7">
        <dbReference type="Rhea" id="RHEA:51401"/>
    </physiologicalReaction>
</comment>